<proteinExistence type="predicted"/>
<evidence type="ECO:0000259" key="2">
    <source>
        <dbReference type="Pfam" id="PF04784"/>
    </source>
</evidence>
<gene>
    <name evidence="3" type="ORF">KIV10_04575</name>
</gene>
<keyword evidence="1" id="KW-0732">Signal</keyword>
<comment type="caution">
    <text evidence="3">The sequence shown here is derived from an EMBL/GenBank/DDBJ whole genome shotgun (WGS) entry which is preliminary data.</text>
</comment>
<feature type="signal peptide" evidence="1">
    <location>
        <begin position="1"/>
        <end position="21"/>
    </location>
</feature>
<dbReference type="Proteomes" id="UP001297092">
    <property type="component" value="Unassembled WGS sequence"/>
</dbReference>
<sequence>MRTFNLLIFLVLIAISAVSCKNDKGLPATEKKGELSSDIQENIVNHSEWDALLKKYVDEKGYVDYPGFQSDSLKLNAYMKNLAENPPQESWPIEEQLAYYINSYNAGTVQLIIRNNMPGSIKDITDDGGPWGTEFIKIGDKTVSLNTIEKGILQPMKEPRIHFAINCASESCPKLLREAYTAKNVDELMTRATNEFLNGPKNQITPNDPKISSIFEFYPADFKVDGKTIIEFINEYSDVKINKDAELNYIPYDWSLNNQQNIPQ</sequence>
<protein>
    <submittedName>
        <fullName evidence="3">DUF547 domain-containing protein</fullName>
    </submittedName>
</protein>
<dbReference type="InterPro" id="IPR051548">
    <property type="entry name" value="Grx-like_ET"/>
</dbReference>
<dbReference type="PANTHER" id="PTHR34386:SF1">
    <property type="entry name" value="GLUTAREDOXIN-LIKE PROTEIN NRDH"/>
    <property type="match status" value="1"/>
</dbReference>
<dbReference type="Pfam" id="PF04784">
    <property type="entry name" value="DUF547"/>
    <property type="match status" value="1"/>
</dbReference>
<name>A0ABS5S2L5_9FLAO</name>
<dbReference type="InterPro" id="IPR006869">
    <property type="entry name" value="DUF547"/>
</dbReference>
<dbReference type="RefSeq" id="WP_214112317.1">
    <property type="nucleotide sequence ID" value="NZ_JAHCTB010000002.1"/>
</dbReference>
<organism evidence="3 4">
    <name type="scientific">Aequorivita echinoideorum</name>
    <dbReference type="NCBI Taxonomy" id="1549647"/>
    <lineage>
        <taxon>Bacteria</taxon>
        <taxon>Pseudomonadati</taxon>
        <taxon>Bacteroidota</taxon>
        <taxon>Flavobacteriia</taxon>
        <taxon>Flavobacteriales</taxon>
        <taxon>Flavobacteriaceae</taxon>
        <taxon>Aequorivita</taxon>
    </lineage>
</organism>
<dbReference type="PROSITE" id="PS51257">
    <property type="entry name" value="PROKAR_LIPOPROTEIN"/>
    <property type="match status" value="1"/>
</dbReference>
<feature type="domain" description="DUF547" evidence="2">
    <location>
        <begin position="90"/>
        <end position="197"/>
    </location>
</feature>
<feature type="chain" id="PRO_5046582336" evidence="1">
    <location>
        <begin position="22"/>
        <end position="264"/>
    </location>
</feature>
<evidence type="ECO:0000313" key="4">
    <source>
        <dbReference type="Proteomes" id="UP001297092"/>
    </source>
</evidence>
<dbReference type="EMBL" id="JAHCTB010000002">
    <property type="protein sequence ID" value="MBT0607448.1"/>
    <property type="molecule type" value="Genomic_DNA"/>
</dbReference>
<dbReference type="PANTHER" id="PTHR34386">
    <property type="entry name" value="GLUTAREDOXIN"/>
    <property type="match status" value="1"/>
</dbReference>
<reference evidence="3 4" key="1">
    <citation type="submission" date="2021-05" db="EMBL/GenBank/DDBJ databases">
        <title>Aequorivita echinoideorum JCM 30378 genome.</title>
        <authorList>
            <person name="Zhang H."/>
            <person name="Li C."/>
        </authorList>
    </citation>
    <scope>NUCLEOTIDE SEQUENCE [LARGE SCALE GENOMIC DNA]</scope>
    <source>
        <strain evidence="3 4">JCM30378</strain>
    </source>
</reference>
<evidence type="ECO:0000256" key="1">
    <source>
        <dbReference type="SAM" id="SignalP"/>
    </source>
</evidence>
<keyword evidence="4" id="KW-1185">Reference proteome</keyword>
<evidence type="ECO:0000313" key="3">
    <source>
        <dbReference type="EMBL" id="MBT0607448.1"/>
    </source>
</evidence>
<accession>A0ABS5S2L5</accession>